<dbReference type="EMBL" id="JABEZV010447655">
    <property type="protein sequence ID" value="MBA0730829.1"/>
    <property type="molecule type" value="Genomic_DNA"/>
</dbReference>
<dbReference type="PANTHER" id="PTHR48200:SF1">
    <property type="entry name" value="AMINOTRANSFERASE-LIKE PLANT MOBILE DOMAIN-CONTAINING PROTEIN"/>
    <property type="match status" value="1"/>
</dbReference>
<sequence length="257" mass="30173">EQWVTARIKQKGDNKSISWRNLKDIFLVHPDAEKRVEVFTLSIYGLIIFPRALGHVDEAVTDLFDHLDKGVTPVPFHGHFWKVDKVSYRVFSESYSPLREVVATPRRDDISMEKWIAILQNLQEEDVEWRAPWLLPDEILYRCGDFDCVPLLGIWGVVGYVPLLVLRQYRSRQFIPTTQGLAECEFSYGEDGYKRKIREMTNAWKQIHRMKRLAIGPMTTPEYDEWWVRRINDNIPEPSRESSQSIEEHLRGSSLLN</sequence>
<feature type="domain" description="DUF7745" evidence="2">
    <location>
        <begin position="26"/>
        <end position="231"/>
    </location>
</feature>
<dbReference type="InterPro" id="IPR056647">
    <property type="entry name" value="DUF7745"/>
</dbReference>
<evidence type="ECO:0000313" key="4">
    <source>
        <dbReference type="Proteomes" id="UP000593574"/>
    </source>
</evidence>
<evidence type="ECO:0000259" key="2">
    <source>
        <dbReference type="Pfam" id="PF24924"/>
    </source>
</evidence>
<proteinExistence type="predicted"/>
<organism evidence="3 4">
    <name type="scientific">Gossypium laxum</name>
    <dbReference type="NCBI Taxonomy" id="34288"/>
    <lineage>
        <taxon>Eukaryota</taxon>
        <taxon>Viridiplantae</taxon>
        <taxon>Streptophyta</taxon>
        <taxon>Embryophyta</taxon>
        <taxon>Tracheophyta</taxon>
        <taxon>Spermatophyta</taxon>
        <taxon>Magnoliopsida</taxon>
        <taxon>eudicotyledons</taxon>
        <taxon>Gunneridae</taxon>
        <taxon>Pentapetalae</taxon>
        <taxon>rosids</taxon>
        <taxon>malvids</taxon>
        <taxon>Malvales</taxon>
        <taxon>Malvaceae</taxon>
        <taxon>Malvoideae</taxon>
        <taxon>Gossypium</taxon>
    </lineage>
</organism>
<gene>
    <name evidence="3" type="ORF">Golax_022498</name>
</gene>
<name>A0A7J9B585_9ROSI</name>
<protein>
    <recommendedName>
        <fullName evidence="2">DUF7745 domain-containing protein</fullName>
    </recommendedName>
</protein>
<comment type="caution">
    <text evidence="3">The sequence shown here is derived from an EMBL/GenBank/DDBJ whole genome shotgun (WGS) entry which is preliminary data.</text>
</comment>
<dbReference type="AlphaFoldDB" id="A0A7J9B585"/>
<feature type="region of interest" description="Disordered" evidence="1">
    <location>
        <begin position="237"/>
        <end position="257"/>
    </location>
</feature>
<evidence type="ECO:0000313" key="3">
    <source>
        <dbReference type="EMBL" id="MBA0730829.1"/>
    </source>
</evidence>
<dbReference type="Pfam" id="PF24924">
    <property type="entry name" value="DUF7745"/>
    <property type="match status" value="1"/>
</dbReference>
<dbReference type="PANTHER" id="PTHR48200">
    <property type="entry name" value="PROTEIN, PUTATIVE-RELATED"/>
    <property type="match status" value="1"/>
</dbReference>
<reference evidence="3 4" key="1">
    <citation type="journal article" date="2019" name="Genome Biol. Evol.">
        <title>Insights into the evolution of the New World diploid cottons (Gossypium, subgenus Houzingenia) based on genome sequencing.</title>
        <authorList>
            <person name="Grover C.E."/>
            <person name="Arick M.A. 2nd"/>
            <person name="Thrash A."/>
            <person name="Conover J.L."/>
            <person name="Sanders W.S."/>
            <person name="Peterson D.G."/>
            <person name="Frelichowski J.E."/>
            <person name="Scheffler J.A."/>
            <person name="Scheffler B.E."/>
            <person name="Wendel J.F."/>
        </authorList>
    </citation>
    <scope>NUCLEOTIDE SEQUENCE [LARGE SCALE GENOMIC DNA]</scope>
    <source>
        <strain evidence="3">4</strain>
        <tissue evidence="3">Leaf</tissue>
    </source>
</reference>
<keyword evidence="4" id="KW-1185">Reference proteome</keyword>
<dbReference type="Proteomes" id="UP000593574">
    <property type="component" value="Unassembled WGS sequence"/>
</dbReference>
<feature type="non-terminal residue" evidence="3">
    <location>
        <position position="257"/>
    </location>
</feature>
<evidence type="ECO:0000256" key="1">
    <source>
        <dbReference type="SAM" id="MobiDB-lite"/>
    </source>
</evidence>
<accession>A0A7J9B585</accession>